<reference evidence="10" key="1">
    <citation type="journal article" date="2019" name="Int. J. Syst. Evol. Microbiol.">
        <title>The Global Catalogue of Microorganisms (GCM) 10K type strain sequencing project: providing services to taxonomists for standard genome sequencing and annotation.</title>
        <authorList>
            <consortium name="The Broad Institute Genomics Platform"/>
            <consortium name="The Broad Institute Genome Sequencing Center for Infectious Disease"/>
            <person name="Wu L."/>
            <person name="Ma J."/>
        </authorList>
    </citation>
    <scope>NUCLEOTIDE SEQUENCE [LARGE SCALE GENOMIC DNA]</scope>
    <source>
        <strain evidence="10">GH52</strain>
    </source>
</reference>
<evidence type="ECO:0000256" key="5">
    <source>
        <dbReference type="ARBA" id="ARBA00022989"/>
    </source>
</evidence>
<evidence type="ECO:0000256" key="6">
    <source>
        <dbReference type="ARBA" id="ARBA00023136"/>
    </source>
</evidence>
<comment type="subcellular location">
    <subcellularLocation>
        <location evidence="1">Cell membrane</location>
        <topology evidence="1">Multi-pass membrane protein</topology>
    </subcellularLocation>
</comment>
<feature type="transmembrane region" description="Helical" evidence="7">
    <location>
        <begin position="252"/>
        <end position="269"/>
    </location>
</feature>
<dbReference type="RefSeq" id="WP_377770364.1">
    <property type="nucleotide sequence ID" value="NZ_JBHUHO010000016.1"/>
</dbReference>
<protein>
    <submittedName>
        <fullName evidence="9">DMT family transporter</fullName>
    </submittedName>
</protein>
<evidence type="ECO:0000313" key="10">
    <source>
        <dbReference type="Proteomes" id="UP001597362"/>
    </source>
</evidence>
<keyword evidence="4 7" id="KW-0812">Transmembrane</keyword>
<evidence type="ECO:0000256" key="4">
    <source>
        <dbReference type="ARBA" id="ARBA00022692"/>
    </source>
</evidence>
<keyword evidence="6 7" id="KW-0472">Membrane</keyword>
<evidence type="ECO:0000313" key="9">
    <source>
        <dbReference type="EMBL" id="MFD2115321.1"/>
    </source>
</evidence>
<gene>
    <name evidence="9" type="ORF">ACFSJH_06185</name>
</gene>
<evidence type="ECO:0000256" key="7">
    <source>
        <dbReference type="SAM" id="Phobius"/>
    </source>
</evidence>
<feature type="transmembrane region" description="Helical" evidence="7">
    <location>
        <begin position="126"/>
        <end position="144"/>
    </location>
</feature>
<dbReference type="Pfam" id="PF00892">
    <property type="entry name" value="EamA"/>
    <property type="match status" value="2"/>
</dbReference>
<keyword evidence="3" id="KW-1003">Cell membrane</keyword>
<dbReference type="PANTHER" id="PTHR32322">
    <property type="entry name" value="INNER MEMBRANE TRANSPORTER"/>
    <property type="match status" value="1"/>
</dbReference>
<feature type="transmembrane region" description="Helical" evidence="7">
    <location>
        <begin position="183"/>
        <end position="202"/>
    </location>
</feature>
<dbReference type="EMBL" id="JBHUHO010000016">
    <property type="protein sequence ID" value="MFD2115321.1"/>
    <property type="molecule type" value="Genomic_DNA"/>
</dbReference>
<dbReference type="InterPro" id="IPR000620">
    <property type="entry name" value="EamA_dom"/>
</dbReference>
<feature type="transmembrane region" description="Helical" evidence="7">
    <location>
        <begin position="150"/>
        <end position="171"/>
    </location>
</feature>
<feature type="transmembrane region" description="Helical" evidence="7">
    <location>
        <begin position="96"/>
        <end position="114"/>
    </location>
</feature>
<organism evidence="9 10">
    <name type="scientific">Paenibacillus yanchengensis</name>
    <dbReference type="NCBI Taxonomy" id="2035833"/>
    <lineage>
        <taxon>Bacteria</taxon>
        <taxon>Bacillati</taxon>
        <taxon>Bacillota</taxon>
        <taxon>Bacilli</taxon>
        <taxon>Bacillales</taxon>
        <taxon>Paenibacillaceae</taxon>
        <taxon>Paenibacillus</taxon>
    </lineage>
</organism>
<evidence type="ECO:0000259" key="8">
    <source>
        <dbReference type="Pfam" id="PF00892"/>
    </source>
</evidence>
<feature type="transmembrane region" description="Helical" evidence="7">
    <location>
        <begin position="222"/>
        <end position="240"/>
    </location>
</feature>
<comment type="similarity">
    <text evidence="2">Belongs to the EamA transporter family.</text>
</comment>
<dbReference type="PANTHER" id="PTHR32322:SF18">
    <property type="entry name" value="S-ADENOSYLMETHIONINE_S-ADENOSYLHOMOCYSTEINE TRANSPORTER"/>
    <property type="match status" value="1"/>
</dbReference>
<sequence>MMNKMWVNYVGLIAIAIIWGVNFGVSRLAMESFHPIVFTMLRFGLAIPFFFIILKWKEGNISIPWRLVPYIAVISLLGVTALEIMSMYAIKYTTLANASLLSVAPWPIFAALLSPLFMKEAITPRLILGGAICFIGVSFVILGGDEGFNMSSNLMLGNALALLISIVGPLFNLSSMSLMRQFSALRISTWTIVFGAIFMLPLTIGKWQATNWAALQFEQYAAIVYNVILCTVVAFVVWNACMFRVGATRANFFRYAVPAAAMITGFIMFGESITLFQVLGALVMAAGLVWITRGDRKANLQ</sequence>
<evidence type="ECO:0000256" key="1">
    <source>
        <dbReference type="ARBA" id="ARBA00004651"/>
    </source>
</evidence>
<feature type="transmembrane region" description="Helical" evidence="7">
    <location>
        <begin position="68"/>
        <end position="90"/>
    </location>
</feature>
<dbReference type="InterPro" id="IPR037185">
    <property type="entry name" value="EmrE-like"/>
</dbReference>
<proteinExistence type="inferred from homology"/>
<feature type="transmembrane region" description="Helical" evidence="7">
    <location>
        <begin position="7"/>
        <end position="30"/>
    </location>
</feature>
<dbReference type="Proteomes" id="UP001597362">
    <property type="component" value="Unassembled WGS sequence"/>
</dbReference>
<dbReference type="InterPro" id="IPR050638">
    <property type="entry name" value="AA-Vitamin_Transporters"/>
</dbReference>
<name>A0ABW4YHV3_9BACL</name>
<keyword evidence="5 7" id="KW-1133">Transmembrane helix</keyword>
<comment type="caution">
    <text evidence="9">The sequence shown here is derived from an EMBL/GenBank/DDBJ whole genome shotgun (WGS) entry which is preliminary data.</text>
</comment>
<feature type="transmembrane region" description="Helical" evidence="7">
    <location>
        <begin position="36"/>
        <end position="56"/>
    </location>
</feature>
<accession>A0ABW4YHV3</accession>
<keyword evidence="10" id="KW-1185">Reference proteome</keyword>
<dbReference type="SUPFAM" id="SSF103481">
    <property type="entry name" value="Multidrug resistance efflux transporter EmrE"/>
    <property type="match status" value="2"/>
</dbReference>
<feature type="domain" description="EamA" evidence="8">
    <location>
        <begin position="10"/>
        <end position="141"/>
    </location>
</feature>
<feature type="domain" description="EamA" evidence="8">
    <location>
        <begin position="157"/>
        <end position="292"/>
    </location>
</feature>
<feature type="transmembrane region" description="Helical" evidence="7">
    <location>
        <begin position="275"/>
        <end position="292"/>
    </location>
</feature>
<evidence type="ECO:0000256" key="3">
    <source>
        <dbReference type="ARBA" id="ARBA00022475"/>
    </source>
</evidence>
<evidence type="ECO:0000256" key="2">
    <source>
        <dbReference type="ARBA" id="ARBA00007362"/>
    </source>
</evidence>